<dbReference type="Proteomes" id="UP000054560">
    <property type="component" value="Unassembled WGS sequence"/>
</dbReference>
<proteinExistence type="predicted"/>
<protein>
    <submittedName>
        <fullName evidence="1">Uncharacterized protein</fullName>
    </submittedName>
</protein>
<evidence type="ECO:0000313" key="2">
    <source>
        <dbReference type="Proteomes" id="UP000054560"/>
    </source>
</evidence>
<dbReference type="EMBL" id="KQ244452">
    <property type="protein sequence ID" value="KNC74393.1"/>
    <property type="molecule type" value="Genomic_DNA"/>
</dbReference>
<keyword evidence="2" id="KW-1185">Reference proteome</keyword>
<reference evidence="1 2" key="1">
    <citation type="submission" date="2011-02" db="EMBL/GenBank/DDBJ databases">
        <title>The Genome Sequence of Sphaeroforma arctica JP610.</title>
        <authorList>
            <consortium name="The Broad Institute Genome Sequencing Platform"/>
            <person name="Russ C."/>
            <person name="Cuomo C."/>
            <person name="Young S.K."/>
            <person name="Zeng Q."/>
            <person name="Gargeya S."/>
            <person name="Alvarado L."/>
            <person name="Berlin A."/>
            <person name="Chapman S.B."/>
            <person name="Chen Z."/>
            <person name="Freedman E."/>
            <person name="Gellesch M."/>
            <person name="Goldberg J."/>
            <person name="Griggs A."/>
            <person name="Gujja S."/>
            <person name="Heilman E."/>
            <person name="Heiman D."/>
            <person name="Howarth C."/>
            <person name="Mehta T."/>
            <person name="Neiman D."/>
            <person name="Pearson M."/>
            <person name="Roberts A."/>
            <person name="Saif S."/>
            <person name="Shea T."/>
            <person name="Shenoy N."/>
            <person name="Sisk P."/>
            <person name="Stolte C."/>
            <person name="Sykes S."/>
            <person name="White J."/>
            <person name="Yandava C."/>
            <person name="Burger G."/>
            <person name="Gray M.W."/>
            <person name="Holland P.W.H."/>
            <person name="King N."/>
            <person name="Lang F.B.F."/>
            <person name="Roger A.J."/>
            <person name="Ruiz-Trillo I."/>
            <person name="Haas B."/>
            <person name="Nusbaum C."/>
            <person name="Birren B."/>
        </authorList>
    </citation>
    <scope>NUCLEOTIDE SEQUENCE [LARGE SCALE GENOMIC DNA]</scope>
    <source>
        <strain evidence="1 2">JP610</strain>
    </source>
</reference>
<dbReference type="AlphaFoldDB" id="A0A0L0FE86"/>
<organism evidence="1 2">
    <name type="scientific">Sphaeroforma arctica JP610</name>
    <dbReference type="NCBI Taxonomy" id="667725"/>
    <lineage>
        <taxon>Eukaryota</taxon>
        <taxon>Ichthyosporea</taxon>
        <taxon>Ichthyophonida</taxon>
        <taxon>Sphaeroforma</taxon>
    </lineage>
</organism>
<evidence type="ECO:0000313" key="1">
    <source>
        <dbReference type="EMBL" id="KNC74393.1"/>
    </source>
</evidence>
<feature type="non-terminal residue" evidence="1">
    <location>
        <position position="103"/>
    </location>
</feature>
<name>A0A0L0FE86_9EUKA</name>
<accession>A0A0L0FE86</accession>
<gene>
    <name evidence="1" type="ORF">SARC_13058</name>
</gene>
<sequence length="103" mass="11058">MSVEAYLETFTAIRSIITSEDMSLRPGSQASTVLKTDGERSRHKLSRGMIQSSLALLQLADPPMQLPTSQVDNTTATEMSGTHTLAVSMLRWVAAQGSASTVC</sequence>
<dbReference type="RefSeq" id="XP_014148295.1">
    <property type="nucleotide sequence ID" value="XM_014292820.1"/>
</dbReference>
<dbReference type="GeneID" id="25913562"/>